<keyword evidence="1" id="KW-0812">Transmembrane</keyword>
<dbReference type="PANTHER" id="PTHR45743">
    <property type="entry name" value="POTASSIUM CHANNEL AKT1"/>
    <property type="match status" value="1"/>
</dbReference>
<gene>
    <name evidence="3" type="primary">Hcn4</name>
    <name evidence="3" type="ORF">SNEC2469_LOCUS35011</name>
</gene>
<sequence>MMYNYLYSQRKKRVAVYHGRPQEARRCADSSLWVSWADFIWGIMTLVLVAVDAVFLPLSLSWPSLIQSGTTLDLYYQVTPGLWISDIVVAFLIALHPAAQTVRWQGLRSYLCRRFPFDVTLVLVDLTLLAQLIPEDFKVLTLLRLLRAAKFKAVMGAFENRLAKRGNITFVYWSTIIQSIASVLVVNHTLACAIFYIGRLGQQSEMPNWLDTYGILDYSDPFQYMMSFNWVIAQYTPAPFPYRAQTEIEEVLILGMILICLPLLGAQIGKITGTLNLMNEKAKERDHVKRDLQRWLHKTKVPEELKERMSSSLDDVLNSAQSPLEVKDPMALKFLPSTLLEELRVVKTGETLSLHPLFQMIMDDRLQLAGSLVSAFRVLATVAGERVFTVGSRAEGLHVTISGRFSVLCQEEACIVEAERGVPSKSLSPESHSLDLAPDTWVGELCLYTEVNHSATLTSLAYAKCLRVSPMDFLKAVRESPAAIVAIHEYAVELLKLAGKPWELLPHSQVDDCVNHTQLGELLNPGTGRIHNLKNSEAVDLTDLASRLLLRPWAPEDLCEEIKDKVVELRDNGLYAHLQHHDEAKRAVLSVLSMLWLLKGDYEQMVSCQKLPTRLSRSTWTAIQELLCWEMTPSQLTALLVLLAIRGLSKSADFTKLCPPSERRSPESVLEYAVSNLKSYIPSLAGLPAESADYVVSTVRMLGQFSFPQFLQGENNSHSVWMLQSCLKQEEEVVFKMFLLAQVCVLCGVTGAKSIQGSHFLNELNGCSVLKALSCLQNIADARPQAVYWRYIAARAWSLQLEVQQAGDLVLARLACLTRTVDPQRLRELKEEWAQLTDSERDALHEIFLLDGHLQKAFIFQYLPLFLTNAMENTDLGLRCGLQFLVELYGKLLDHRCLSHAGPTVRVDIHSLASIVAEVDSLRTLRALPAPDFTRKLRPKPAPFLEAGAWSSSAL</sequence>
<evidence type="ECO:0000313" key="4">
    <source>
        <dbReference type="Proteomes" id="UP000601435"/>
    </source>
</evidence>
<protein>
    <submittedName>
        <fullName evidence="3">Hcn4 protein</fullName>
    </submittedName>
</protein>
<proteinExistence type="predicted"/>
<dbReference type="PANTHER" id="PTHR45743:SF2">
    <property type="entry name" value="POTASSIUM CHANNEL AKT1"/>
    <property type="match status" value="1"/>
</dbReference>
<reference evidence="3" key="1">
    <citation type="submission" date="2021-02" db="EMBL/GenBank/DDBJ databases">
        <authorList>
            <person name="Dougan E. K."/>
            <person name="Rhodes N."/>
            <person name="Thang M."/>
            <person name="Chan C."/>
        </authorList>
    </citation>
    <scope>NUCLEOTIDE SEQUENCE</scope>
</reference>
<name>A0A813CHT4_9DINO</name>
<dbReference type="Gene3D" id="1.10.287.70">
    <property type="match status" value="1"/>
</dbReference>
<dbReference type="Proteomes" id="UP000601435">
    <property type="component" value="Unassembled WGS sequence"/>
</dbReference>
<keyword evidence="4" id="KW-1185">Reference proteome</keyword>
<dbReference type="InterPro" id="IPR014710">
    <property type="entry name" value="RmlC-like_jellyroll"/>
</dbReference>
<evidence type="ECO:0000313" key="3">
    <source>
        <dbReference type="EMBL" id="CAE7943319.1"/>
    </source>
</evidence>
<dbReference type="GO" id="GO:0005249">
    <property type="term" value="F:voltage-gated potassium channel activity"/>
    <property type="evidence" value="ECO:0007669"/>
    <property type="project" value="InterPro"/>
</dbReference>
<feature type="transmembrane region" description="Helical" evidence="1">
    <location>
        <begin position="170"/>
        <end position="197"/>
    </location>
</feature>
<accession>A0A813CHT4</accession>
<keyword evidence="1" id="KW-0472">Membrane</keyword>
<evidence type="ECO:0000256" key="1">
    <source>
        <dbReference type="SAM" id="Phobius"/>
    </source>
</evidence>
<dbReference type="OrthoDB" id="5295627at2759"/>
<feature type="domain" description="Cyclic nucleotide-binding" evidence="2">
    <location>
        <begin position="357"/>
        <end position="477"/>
    </location>
</feature>
<dbReference type="Gene3D" id="2.60.120.10">
    <property type="entry name" value="Jelly Rolls"/>
    <property type="match status" value="1"/>
</dbReference>
<feature type="transmembrane region" description="Helical" evidence="1">
    <location>
        <begin position="39"/>
        <end position="62"/>
    </location>
</feature>
<evidence type="ECO:0000259" key="2">
    <source>
        <dbReference type="PROSITE" id="PS50042"/>
    </source>
</evidence>
<dbReference type="Pfam" id="PF20717">
    <property type="entry name" value="DUF6829"/>
    <property type="match status" value="1"/>
</dbReference>
<dbReference type="InterPro" id="IPR018490">
    <property type="entry name" value="cNMP-bd_dom_sf"/>
</dbReference>
<dbReference type="InterPro" id="IPR045319">
    <property type="entry name" value="KAT/AKT"/>
</dbReference>
<dbReference type="PROSITE" id="PS50042">
    <property type="entry name" value="CNMP_BINDING_3"/>
    <property type="match status" value="1"/>
</dbReference>
<organism evidence="3 4">
    <name type="scientific">Symbiodinium necroappetens</name>
    <dbReference type="NCBI Taxonomy" id="1628268"/>
    <lineage>
        <taxon>Eukaryota</taxon>
        <taxon>Sar</taxon>
        <taxon>Alveolata</taxon>
        <taxon>Dinophyceae</taxon>
        <taxon>Suessiales</taxon>
        <taxon>Symbiodiniaceae</taxon>
        <taxon>Symbiodinium</taxon>
    </lineage>
</organism>
<dbReference type="AlphaFoldDB" id="A0A813CHT4"/>
<dbReference type="InterPro" id="IPR049232">
    <property type="entry name" value="DUF6829"/>
</dbReference>
<feature type="transmembrane region" description="Helical" evidence="1">
    <location>
        <begin position="74"/>
        <end position="95"/>
    </location>
</feature>
<comment type="caution">
    <text evidence="3">The sequence shown here is derived from an EMBL/GenBank/DDBJ whole genome shotgun (WGS) entry which is preliminary data.</text>
</comment>
<keyword evidence="1" id="KW-1133">Transmembrane helix</keyword>
<dbReference type="SUPFAM" id="SSF51206">
    <property type="entry name" value="cAMP-binding domain-like"/>
    <property type="match status" value="1"/>
</dbReference>
<dbReference type="EMBL" id="CAJNJA010099230">
    <property type="protein sequence ID" value="CAE7943319.1"/>
    <property type="molecule type" value="Genomic_DNA"/>
</dbReference>
<dbReference type="InterPro" id="IPR000595">
    <property type="entry name" value="cNMP-bd_dom"/>
</dbReference>